<organism evidence="1 2">
    <name type="scientific">Candidatus Staskawiczbacteria bacterium RIFCSPHIGHO2_01_FULL_39_25</name>
    <dbReference type="NCBI Taxonomy" id="1802202"/>
    <lineage>
        <taxon>Bacteria</taxon>
        <taxon>Candidatus Staskawicziibacteriota</taxon>
    </lineage>
</organism>
<dbReference type="SUPFAM" id="SSF53335">
    <property type="entry name" value="S-adenosyl-L-methionine-dependent methyltransferases"/>
    <property type="match status" value="1"/>
</dbReference>
<dbReference type="STRING" id="1802202.A2730_01225"/>
<sequence length="219" mass="25473">MRTGNTRKEIFTTIYKTHHWKSSESVSGPGSELCQTESLRYALPIIFKKYNIKTVLDIPCGDFNWMRYVNMSYLDRYVGADIVKDIVQDNSKLYTNQKVSFQKIDIVEDTLPMVDLVFTRDCFVHLSNIEVLDAIKNIAKSKSKYFLSTTYQNHSKNEDTSQGKWRPINLNRTPFNLPPYIDYIDTDFQDSGKNYPGNGLGLWRIENLLFLKIDIMTPK</sequence>
<accession>A0A1G2HNT3</accession>
<evidence type="ECO:0000313" key="2">
    <source>
        <dbReference type="Proteomes" id="UP000176855"/>
    </source>
</evidence>
<name>A0A1G2HNT3_9BACT</name>
<dbReference type="Proteomes" id="UP000176855">
    <property type="component" value="Unassembled WGS sequence"/>
</dbReference>
<proteinExistence type="predicted"/>
<protein>
    <recommendedName>
        <fullName evidence="3">Methyltransferase domain-containing protein</fullName>
    </recommendedName>
</protein>
<dbReference type="InterPro" id="IPR029063">
    <property type="entry name" value="SAM-dependent_MTases_sf"/>
</dbReference>
<reference evidence="1 2" key="1">
    <citation type="journal article" date="2016" name="Nat. Commun.">
        <title>Thousands of microbial genomes shed light on interconnected biogeochemical processes in an aquifer system.</title>
        <authorList>
            <person name="Anantharaman K."/>
            <person name="Brown C.T."/>
            <person name="Hug L.A."/>
            <person name="Sharon I."/>
            <person name="Castelle C.J."/>
            <person name="Probst A.J."/>
            <person name="Thomas B.C."/>
            <person name="Singh A."/>
            <person name="Wilkins M.J."/>
            <person name="Karaoz U."/>
            <person name="Brodie E.L."/>
            <person name="Williams K.H."/>
            <person name="Hubbard S.S."/>
            <person name="Banfield J.F."/>
        </authorList>
    </citation>
    <scope>NUCLEOTIDE SEQUENCE [LARGE SCALE GENOMIC DNA]</scope>
</reference>
<evidence type="ECO:0000313" key="1">
    <source>
        <dbReference type="EMBL" id="OGZ63891.1"/>
    </source>
</evidence>
<comment type="caution">
    <text evidence="1">The sequence shown here is derived from an EMBL/GenBank/DDBJ whole genome shotgun (WGS) entry which is preliminary data.</text>
</comment>
<dbReference type="EMBL" id="MHOO01000011">
    <property type="protein sequence ID" value="OGZ63891.1"/>
    <property type="molecule type" value="Genomic_DNA"/>
</dbReference>
<gene>
    <name evidence="1" type="ORF">A2730_01225</name>
</gene>
<evidence type="ECO:0008006" key="3">
    <source>
        <dbReference type="Google" id="ProtNLM"/>
    </source>
</evidence>
<dbReference type="Gene3D" id="3.40.50.150">
    <property type="entry name" value="Vaccinia Virus protein VP39"/>
    <property type="match status" value="1"/>
</dbReference>
<dbReference type="AlphaFoldDB" id="A0A1G2HNT3"/>